<evidence type="ECO:0000313" key="1">
    <source>
        <dbReference type="EMBL" id="PTU72896.1"/>
    </source>
</evidence>
<gene>
    <name evidence="1" type="ORF">DBO85_16705</name>
</gene>
<comment type="caution">
    <text evidence="1">The sequence shown here is derived from an EMBL/GenBank/DDBJ whole genome shotgun (WGS) entry which is preliminary data.</text>
</comment>
<organism evidence="1 2">
    <name type="scientific">Pseudomonas mangrovi</name>
    <dbReference type="NCBI Taxonomy" id="2161748"/>
    <lineage>
        <taxon>Bacteria</taxon>
        <taxon>Pseudomonadati</taxon>
        <taxon>Pseudomonadota</taxon>
        <taxon>Gammaproteobacteria</taxon>
        <taxon>Pseudomonadales</taxon>
        <taxon>Pseudomonadaceae</taxon>
        <taxon>Pseudomonas</taxon>
    </lineage>
</organism>
<dbReference type="Proteomes" id="UP000244064">
    <property type="component" value="Unassembled WGS sequence"/>
</dbReference>
<keyword evidence="2" id="KW-1185">Reference proteome</keyword>
<dbReference type="OrthoDB" id="9815328at2"/>
<dbReference type="EMBL" id="QASN01000021">
    <property type="protein sequence ID" value="PTU72896.1"/>
    <property type="molecule type" value="Genomic_DNA"/>
</dbReference>
<proteinExistence type="predicted"/>
<dbReference type="AlphaFoldDB" id="A0A2T5P564"/>
<evidence type="ECO:0000313" key="2">
    <source>
        <dbReference type="Proteomes" id="UP000244064"/>
    </source>
</evidence>
<sequence>MPSRLGSVLLLAAALLLGACSSKPVLEIRQTDVPQSLSQQQVEQAILTALQQRRWSVVERRPGHITASIVQRQILRAVIDIRYDERSYSISHRSSEGLEYRDGKIHRTYNNWVTYLDRNIQQVLHSRAPNEPLP</sequence>
<name>A0A2T5P564_9PSED</name>
<accession>A0A2T5P564</accession>
<protein>
    <recommendedName>
        <fullName evidence="3">Lipoprotein</fullName>
    </recommendedName>
</protein>
<dbReference type="RefSeq" id="WP_108108546.1">
    <property type="nucleotide sequence ID" value="NZ_QASN01000021.1"/>
</dbReference>
<reference evidence="1 2" key="1">
    <citation type="submission" date="2018-04" db="EMBL/GenBank/DDBJ databases">
        <title>Pseudomonas sp. nov., isolated from mangrove soil.</title>
        <authorList>
            <person name="Chen C."/>
        </authorList>
    </citation>
    <scope>NUCLEOTIDE SEQUENCE [LARGE SCALE GENOMIC DNA]</scope>
    <source>
        <strain evidence="1 2">TC-11</strain>
    </source>
</reference>
<evidence type="ECO:0008006" key="3">
    <source>
        <dbReference type="Google" id="ProtNLM"/>
    </source>
</evidence>
<dbReference type="PROSITE" id="PS51257">
    <property type="entry name" value="PROKAR_LIPOPROTEIN"/>
    <property type="match status" value="1"/>
</dbReference>